<evidence type="ECO:0000256" key="3">
    <source>
        <dbReference type="ARBA" id="ARBA00022960"/>
    </source>
</evidence>
<keyword evidence="9" id="KW-1185">Reference proteome</keyword>
<feature type="transmembrane region" description="Helical" evidence="7">
    <location>
        <begin position="67"/>
        <end position="88"/>
    </location>
</feature>
<accession>A0A8J3CHX9</accession>
<dbReference type="GO" id="GO:0008360">
    <property type="term" value="P:regulation of cell shape"/>
    <property type="evidence" value="ECO:0007669"/>
    <property type="project" value="UniProtKB-KW"/>
</dbReference>
<dbReference type="AlphaFoldDB" id="A0A8J3CHX9"/>
<dbReference type="GO" id="GO:0051301">
    <property type="term" value="P:cell division"/>
    <property type="evidence" value="ECO:0007669"/>
    <property type="project" value="UniProtKB-KW"/>
</dbReference>
<evidence type="ECO:0000256" key="6">
    <source>
        <dbReference type="SAM" id="MobiDB-lite"/>
    </source>
</evidence>
<feature type="compositionally biased region" description="Polar residues" evidence="6">
    <location>
        <begin position="17"/>
        <end position="27"/>
    </location>
</feature>
<keyword evidence="8" id="KW-0132">Cell division</keyword>
<keyword evidence="3" id="KW-0133">Cell shape</keyword>
<evidence type="ECO:0000313" key="9">
    <source>
        <dbReference type="Proteomes" id="UP000637578"/>
    </source>
</evidence>
<proteinExistence type="predicted"/>
<organism evidence="8 9">
    <name type="scientific">Longimycelium tulufanense</name>
    <dbReference type="NCBI Taxonomy" id="907463"/>
    <lineage>
        <taxon>Bacteria</taxon>
        <taxon>Bacillati</taxon>
        <taxon>Actinomycetota</taxon>
        <taxon>Actinomycetes</taxon>
        <taxon>Pseudonocardiales</taxon>
        <taxon>Pseudonocardiaceae</taxon>
        <taxon>Longimycelium</taxon>
    </lineage>
</organism>
<keyword evidence="8" id="KW-0131">Cell cycle</keyword>
<dbReference type="GO" id="GO:0032153">
    <property type="term" value="C:cell division site"/>
    <property type="evidence" value="ECO:0007669"/>
    <property type="project" value="TreeGrafter"/>
</dbReference>
<dbReference type="PANTHER" id="PTHR30474">
    <property type="entry name" value="CELL CYCLE PROTEIN"/>
    <property type="match status" value="1"/>
</dbReference>
<evidence type="ECO:0000313" key="8">
    <source>
        <dbReference type="EMBL" id="GGM78110.1"/>
    </source>
</evidence>
<evidence type="ECO:0000256" key="1">
    <source>
        <dbReference type="ARBA" id="ARBA00004141"/>
    </source>
</evidence>
<evidence type="ECO:0000256" key="5">
    <source>
        <dbReference type="ARBA" id="ARBA00023136"/>
    </source>
</evidence>
<feature type="region of interest" description="Disordered" evidence="6">
    <location>
        <begin position="1"/>
        <end position="29"/>
    </location>
</feature>
<feature type="transmembrane region" description="Helical" evidence="7">
    <location>
        <begin position="269"/>
        <end position="286"/>
    </location>
</feature>
<keyword evidence="2 7" id="KW-0812">Transmembrane</keyword>
<protein>
    <submittedName>
        <fullName evidence="8">Cell division protein FtsW</fullName>
    </submittedName>
</protein>
<dbReference type="Pfam" id="PF01098">
    <property type="entry name" value="FTSW_RODA_SPOVE"/>
    <property type="match status" value="1"/>
</dbReference>
<dbReference type="EMBL" id="BMMK01000040">
    <property type="protein sequence ID" value="GGM78110.1"/>
    <property type="molecule type" value="Genomic_DNA"/>
</dbReference>
<dbReference type="InterPro" id="IPR001182">
    <property type="entry name" value="FtsW/RodA"/>
</dbReference>
<keyword evidence="4 7" id="KW-1133">Transmembrane helix</keyword>
<reference evidence="8" key="2">
    <citation type="submission" date="2020-09" db="EMBL/GenBank/DDBJ databases">
        <authorList>
            <person name="Sun Q."/>
            <person name="Zhou Y."/>
        </authorList>
    </citation>
    <scope>NUCLEOTIDE SEQUENCE</scope>
    <source>
        <strain evidence="8">CGMCC 4.5737</strain>
    </source>
</reference>
<sequence>MPDGEVMTQPTTGGGATSTNPGLSTNPGAVPTRRGTELILLAFAAGIVTLANVLVEANQTESVTADVLWYGLAYLGLFGVAHVAVRLLTPYADPLILPCVALLNGLGLVMIQRLDPSIQEHLRALGVDERFVPNDQGPKQVLWTAIALGLFVAVLVVIKDHRRLAKYGYTCGLAGLVLLALPGLLPASISEANGAKIWLRLGIFSIQPGEFAKILLMIFFASFLVAKRDLFMHAGKRVLGMDLPRARDMAPLFAAWGLSVGVLVLEKDLGTSLLFFGIVLVMLYIATERAVWLVIGLTFFMAGCVIAYNLFSHVQLRVDIWLDPFADFFGKGNQLALALFGMGTGGIFGTGLGAGRPELVAFANSDFILSSIAEEVGFVGFAAVLMVYLMLSMRGLRSALAVRDSFGKLLGGGLAFAIGFQVFVVAGGVTKLIPLTGLTAPFLALGGSSLVANYALVALLLRISDAARRPVTVPKPRPQQAPIAEASTILVERPR</sequence>
<evidence type="ECO:0000256" key="2">
    <source>
        <dbReference type="ARBA" id="ARBA00022692"/>
    </source>
</evidence>
<feature type="transmembrane region" description="Helical" evidence="7">
    <location>
        <begin position="409"/>
        <end position="430"/>
    </location>
</feature>
<comment type="caution">
    <text evidence="8">The sequence shown here is derived from an EMBL/GenBank/DDBJ whole genome shotgun (WGS) entry which is preliminary data.</text>
</comment>
<feature type="transmembrane region" description="Helical" evidence="7">
    <location>
        <begin position="141"/>
        <end position="158"/>
    </location>
</feature>
<reference evidence="8" key="1">
    <citation type="journal article" date="2014" name="Int. J. Syst. Evol. Microbiol.">
        <title>Complete genome sequence of Corynebacterium casei LMG S-19264T (=DSM 44701T), isolated from a smear-ripened cheese.</title>
        <authorList>
            <consortium name="US DOE Joint Genome Institute (JGI-PGF)"/>
            <person name="Walter F."/>
            <person name="Albersmeier A."/>
            <person name="Kalinowski J."/>
            <person name="Ruckert C."/>
        </authorList>
    </citation>
    <scope>NUCLEOTIDE SEQUENCE</scope>
    <source>
        <strain evidence="8">CGMCC 4.5737</strain>
    </source>
</reference>
<feature type="transmembrane region" description="Helical" evidence="7">
    <location>
        <begin position="442"/>
        <end position="461"/>
    </location>
</feature>
<feature type="transmembrane region" description="Helical" evidence="7">
    <location>
        <begin position="167"/>
        <end position="185"/>
    </location>
</feature>
<feature type="transmembrane region" description="Helical" evidence="7">
    <location>
        <begin position="38"/>
        <end position="55"/>
    </location>
</feature>
<gene>
    <name evidence="8" type="primary">ftsW</name>
    <name evidence="8" type="ORF">GCM10012275_55960</name>
</gene>
<comment type="subcellular location">
    <subcellularLocation>
        <location evidence="1">Membrane</location>
        <topology evidence="1">Multi-pass membrane protein</topology>
    </subcellularLocation>
</comment>
<dbReference type="GO" id="GO:0005886">
    <property type="term" value="C:plasma membrane"/>
    <property type="evidence" value="ECO:0007669"/>
    <property type="project" value="TreeGrafter"/>
</dbReference>
<dbReference type="GO" id="GO:0015648">
    <property type="term" value="F:lipid-linked peptidoglycan transporter activity"/>
    <property type="evidence" value="ECO:0007669"/>
    <property type="project" value="TreeGrafter"/>
</dbReference>
<evidence type="ECO:0000256" key="4">
    <source>
        <dbReference type="ARBA" id="ARBA00022989"/>
    </source>
</evidence>
<evidence type="ECO:0000256" key="7">
    <source>
        <dbReference type="SAM" id="Phobius"/>
    </source>
</evidence>
<name>A0A8J3CHX9_9PSEU</name>
<keyword evidence="5 7" id="KW-0472">Membrane</keyword>
<dbReference type="PANTHER" id="PTHR30474:SF3">
    <property type="entry name" value="PEPTIDOGLYCAN GLYCOSYLTRANSFERASE RODA"/>
    <property type="match status" value="1"/>
</dbReference>
<feature type="transmembrane region" description="Helical" evidence="7">
    <location>
        <begin position="367"/>
        <end position="389"/>
    </location>
</feature>
<feature type="transmembrane region" description="Helical" evidence="7">
    <location>
        <begin position="197"/>
        <end position="225"/>
    </location>
</feature>
<feature type="transmembrane region" description="Helical" evidence="7">
    <location>
        <begin position="291"/>
        <end position="311"/>
    </location>
</feature>
<dbReference type="Proteomes" id="UP000637578">
    <property type="component" value="Unassembled WGS sequence"/>
</dbReference>